<evidence type="ECO:0000256" key="2">
    <source>
        <dbReference type="ARBA" id="ARBA00022679"/>
    </source>
</evidence>
<keyword evidence="2 3" id="KW-0808">Transferase</keyword>
<dbReference type="InterPro" id="IPR002516">
    <property type="entry name" value="Glyco_trans_11"/>
</dbReference>
<dbReference type="EC" id="2.4.1.308" evidence="3"/>
<dbReference type="AlphaFoldDB" id="A0AAU6PFX5"/>
<dbReference type="PANTHER" id="PTHR11927">
    <property type="entry name" value="GALACTOSIDE 2-L-FUCOSYLTRANSFERASE"/>
    <property type="match status" value="1"/>
</dbReference>
<dbReference type="Pfam" id="PF01531">
    <property type="entry name" value="Glyco_transf_11"/>
    <property type="match status" value="1"/>
</dbReference>
<gene>
    <name evidence="3" type="primary">wbnK</name>
    <name evidence="3" type="ORF">Ctma_0628</name>
</gene>
<evidence type="ECO:0000256" key="1">
    <source>
        <dbReference type="ARBA" id="ARBA00022676"/>
    </source>
</evidence>
<dbReference type="GO" id="GO:0016020">
    <property type="term" value="C:membrane"/>
    <property type="evidence" value="ECO:0007669"/>
    <property type="project" value="InterPro"/>
</dbReference>
<name>A0AAU6PFX5_9GAMM</name>
<dbReference type="EMBL" id="CP138327">
    <property type="protein sequence ID" value="WXT99922.1"/>
    <property type="molecule type" value="Genomic_DNA"/>
</dbReference>
<dbReference type="PANTHER" id="PTHR11927:SF9">
    <property type="entry name" value="L-FUCOSYLTRANSFERASE"/>
    <property type="match status" value="1"/>
</dbReference>
<dbReference type="GO" id="GO:0008107">
    <property type="term" value="F:galactoside 2-alpha-L-fucosyltransferase activity"/>
    <property type="evidence" value="ECO:0007669"/>
    <property type="project" value="InterPro"/>
</dbReference>
<dbReference type="GO" id="GO:0005975">
    <property type="term" value="P:carbohydrate metabolic process"/>
    <property type="evidence" value="ECO:0007669"/>
    <property type="project" value="InterPro"/>
</dbReference>
<sequence length="290" mass="34139">MITVSIVGGLGNQMFQYAFAYSVSKKTKKSFDIDISDFEDCEHCRPYQLNIFKIKDKFTHYRVKRKKRNLLNGIIKKIKIIAYKLLNRGYFYQEGNCHFDANVFNIKNNTYFSGYWQSELYFRESRNDLLKQFTLKDPLHIKSQQYKEGILLNNAVSLHIRRGDYVESEETNAFHGICSLGYYQEAVEYVTQNISEACFYIFSDDLIWAKDNLDFIKNKVFVDLDGSVPDHEEMYLMSVCKHNIIANSSFSWWGAWLNQNNEKIVIAPKQWFNDTSINTTDVTPDDWVRL</sequence>
<dbReference type="CDD" id="cd11301">
    <property type="entry name" value="Fut1_Fut2_like"/>
    <property type="match status" value="1"/>
</dbReference>
<organism evidence="3">
    <name type="scientific">Catillopecten margaritatus gill symbiont</name>
    <dbReference type="NCBI Taxonomy" id="3083288"/>
    <lineage>
        <taxon>Bacteria</taxon>
        <taxon>Pseudomonadati</taxon>
        <taxon>Pseudomonadota</taxon>
        <taxon>Gammaproteobacteria</taxon>
        <taxon>sulfur-oxidizing symbionts</taxon>
    </lineage>
</organism>
<evidence type="ECO:0000313" key="3">
    <source>
        <dbReference type="EMBL" id="WXT99922.1"/>
    </source>
</evidence>
<proteinExistence type="predicted"/>
<protein>
    <submittedName>
        <fullName evidence="3">O-antigen biosynthesis glycosyltransferase WbnK</fullName>
        <ecNumber evidence="3">2.4.1.308</ecNumber>
    </submittedName>
</protein>
<reference evidence="3" key="1">
    <citation type="submission" date="2023-10" db="EMBL/GenBank/DDBJ databases">
        <title>The first scallop-associated chemosynthetic bacterial symbiont.</title>
        <authorList>
            <person name="Lin Y.-T."/>
            <person name="Sun J."/>
            <person name="Ip J.C.-H."/>
            <person name="He X."/>
            <person name="Gao Z.-M."/>
            <person name="Perez M."/>
            <person name="Xu T."/>
            <person name="Qian P.-Y."/>
            <person name="Qiu J.-W."/>
        </authorList>
    </citation>
    <scope>NUCLEOTIDE SEQUENCE</scope>
    <source>
        <strain evidence="3">Gill1</strain>
    </source>
</reference>
<accession>A0AAU6PFX5</accession>
<keyword evidence="1 3" id="KW-0328">Glycosyltransferase</keyword>